<name>A0A1H2YGQ2_9PSEU</name>
<dbReference type="EMBL" id="FNOK01000007">
    <property type="protein sequence ID" value="SDX04181.1"/>
    <property type="molecule type" value="Genomic_DNA"/>
</dbReference>
<evidence type="ECO:0000313" key="3">
    <source>
        <dbReference type="EMBL" id="SDX04181.1"/>
    </source>
</evidence>
<reference evidence="4" key="1">
    <citation type="submission" date="2016-10" db="EMBL/GenBank/DDBJ databases">
        <authorList>
            <person name="Varghese N."/>
            <person name="Submissions S."/>
        </authorList>
    </citation>
    <scope>NUCLEOTIDE SEQUENCE [LARGE SCALE GENOMIC DNA]</scope>
    <source>
        <strain evidence="4">CGMCC 4.3530</strain>
    </source>
</reference>
<dbReference type="AlphaFoldDB" id="A0A1H2YGQ2"/>
<proteinExistence type="predicted"/>
<feature type="compositionally biased region" description="Pro residues" evidence="1">
    <location>
        <begin position="163"/>
        <end position="207"/>
    </location>
</feature>
<keyword evidence="4" id="KW-1185">Reference proteome</keyword>
<keyword evidence="2" id="KW-0472">Membrane</keyword>
<protein>
    <submittedName>
        <fullName evidence="3">Uncharacterized protein</fullName>
    </submittedName>
</protein>
<evidence type="ECO:0000256" key="2">
    <source>
        <dbReference type="SAM" id="Phobius"/>
    </source>
</evidence>
<dbReference type="STRING" id="418495.SAMN05216215_100728"/>
<gene>
    <name evidence="3" type="ORF">SAMN05216215_100728</name>
</gene>
<feature type="region of interest" description="Disordered" evidence="1">
    <location>
        <begin position="161"/>
        <end position="224"/>
    </location>
</feature>
<evidence type="ECO:0000313" key="4">
    <source>
        <dbReference type="Proteomes" id="UP000199529"/>
    </source>
</evidence>
<keyword evidence="2" id="KW-0812">Transmembrane</keyword>
<organism evidence="3 4">
    <name type="scientific">Saccharopolyspora shandongensis</name>
    <dbReference type="NCBI Taxonomy" id="418495"/>
    <lineage>
        <taxon>Bacteria</taxon>
        <taxon>Bacillati</taxon>
        <taxon>Actinomycetota</taxon>
        <taxon>Actinomycetes</taxon>
        <taxon>Pseudonocardiales</taxon>
        <taxon>Pseudonocardiaceae</taxon>
        <taxon>Saccharopolyspora</taxon>
    </lineage>
</organism>
<keyword evidence="2" id="KW-1133">Transmembrane helix</keyword>
<dbReference type="Proteomes" id="UP000199529">
    <property type="component" value="Unassembled WGS sequence"/>
</dbReference>
<dbReference type="OrthoDB" id="5176791at2"/>
<accession>A0A1H2YGQ2</accession>
<dbReference type="RefSeq" id="WP_093263831.1">
    <property type="nucleotide sequence ID" value="NZ_FNOK01000007.1"/>
</dbReference>
<feature type="transmembrane region" description="Helical" evidence="2">
    <location>
        <begin position="286"/>
        <end position="309"/>
    </location>
</feature>
<sequence>MGARGKPNPLVRPNAFGRTVSAGLVGLAITASTFLGAGAAYAADPLVVDQPLAIVDAEPGQQITIAPSTLDFKVREAVLLAMPLAFGQADDAAKKFAALTPISLGSAREGRTFYSGKDIAEAAAPRLAEIGLPEKKVEAVTWHFTNLVSIGNALTVKVAKPAVEPPPPTSHQPPPETPKPTPNPPPSTNPAPPSPTLPSPTAPPPAVTPSGGAPGALSVLPPSLRDLQGGSLPWAQARYGQVPGLVPDIGDLAQQSQEQQKAREQQEEIRAAGKAEALPTEVTERVAAPVLLAAISLAVVTAALVRSWVLRRY</sequence>
<evidence type="ECO:0000256" key="1">
    <source>
        <dbReference type="SAM" id="MobiDB-lite"/>
    </source>
</evidence>